<accession>A0A6M3ILD8</accession>
<name>A0A6M3ILD8_9ZZZZ</name>
<dbReference type="EMBL" id="MT141324">
    <property type="protein sequence ID" value="QJA58430.1"/>
    <property type="molecule type" value="Genomic_DNA"/>
</dbReference>
<protein>
    <submittedName>
        <fullName evidence="1">Uncharacterized protein</fullName>
    </submittedName>
</protein>
<organism evidence="1">
    <name type="scientific">viral metagenome</name>
    <dbReference type="NCBI Taxonomy" id="1070528"/>
    <lineage>
        <taxon>unclassified sequences</taxon>
        <taxon>metagenomes</taxon>
        <taxon>organismal metagenomes</taxon>
    </lineage>
</organism>
<gene>
    <name evidence="1" type="ORF">MM415B01448_0002</name>
</gene>
<reference evidence="1" key="1">
    <citation type="submission" date="2020-03" db="EMBL/GenBank/DDBJ databases">
        <title>The deep terrestrial virosphere.</title>
        <authorList>
            <person name="Holmfeldt K."/>
            <person name="Nilsson E."/>
            <person name="Simone D."/>
            <person name="Lopez-Fernandez M."/>
            <person name="Wu X."/>
            <person name="de Brujin I."/>
            <person name="Lundin D."/>
            <person name="Andersson A."/>
            <person name="Bertilsson S."/>
            <person name="Dopson M."/>
        </authorList>
    </citation>
    <scope>NUCLEOTIDE SEQUENCE</scope>
    <source>
        <strain evidence="1">MM415B01448</strain>
    </source>
</reference>
<proteinExistence type="predicted"/>
<evidence type="ECO:0000313" key="1">
    <source>
        <dbReference type="EMBL" id="QJA58430.1"/>
    </source>
</evidence>
<dbReference type="AlphaFoldDB" id="A0A6M3ILD8"/>
<sequence length="81" mass="9866">MIPLLLTSDIEILERNYPDACRHIRAGQLRYEYFTYLCMAKNEKKLNAWQESRKKELENLSAIQDLAFTRWLERQEMKERD</sequence>